<protein>
    <recommendedName>
        <fullName evidence="4">Large ribosomal subunit protein uL23</fullName>
    </recommendedName>
</protein>
<dbReference type="GO" id="GO:0019843">
    <property type="term" value="F:rRNA binding"/>
    <property type="evidence" value="ECO:0007669"/>
    <property type="project" value="UniProtKB-UniRule"/>
</dbReference>
<dbReference type="Pfam" id="PF00276">
    <property type="entry name" value="Ribosomal_L23"/>
    <property type="match status" value="1"/>
</dbReference>
<sequence length="89" mass="10091">MLIKPLITEKATHLVTQNKYSFAVAKSVNKNEVKKAIEGLYGVEPIDINIINVRGKFVRYGRTFGKKKNWKKAIITLKPGDKIDIYEGV</sequence>
<dbReference type="InterPro" id="IPR012678">
    <property type="entry name" value="Ribosomal_uL23/eL15/eS24_sf"/>
</dbReference>
<evidence type="ECO:0000256" key="1">
    <source>
        <dbReference type="ARBA" id="ARBA00006700"/>
    </source>
</evidence>
<evidence type="ECO:0000256" key="4">
    <source>
        <dbReference type="HAMAP-Rule" id="MF_01369"/>
    </source>
</evidence>
<proteinExistence type="inferred from homology"/>
<dbReference type="InterPro" id="IPR012677">
    <property type="entry name" value="Nucleotide-bd_a/b_plait_sf"/>
</dbReference>
<comment type="caution">
    <text evidence="5">The sequence shown here is derived from an EMBL/GenBank/DDBJ whole genome shotgun (WGS) entry which is preliminary data.</text>
</comment>
<comment type="function">
    <text evidence="4">One of the early assembly proteins it binds 23S rRNA. One of the proteins that surrounds the polypeptide exit tunnel on the outside of the ribosome. Forms the main docking site for trigger factor binding to the ribosome.</text>
</comment>
<dbReference type="SUPFAM" id="SSF54189">
    <property type="entry name" value="Ribosomal proteins S24e, L23 and L15e"/>
    <property type="match status" value="1"/>
</dbReference>
<evidence type="ECO:0000256" key="2">
    <source>
        <dbReference type="ARBA" id="ARBA00022980"/>
    </source>
</evidence>
<evidence type="ECO:0000313" key="5">
    <source>
        <dbReference type="EMBL" id="OGY41400.1"/>
    </source>
</evidence>
<keyword evidence="3 4" id="KW-0687">Ribonucleoprotein</keyword>
<reference evidence="5 6" key="1">
    <citation type="journal article" date="2016" name="Nat. Commun.">
        <title>Thousands of microbial genomes shed light on interconnected biogeochemical processes in an aquifer system.</title>
        <authorList>
            <person name="Anantharaman K."/>
            <person name="Brown C.T."/>
            <person name="Hug L.A."/>
            <person name="Sharon I."/>
            <person name="Castelle C.J."/>
            <person name="Probst A.J."/>
            <person name="Thomas B.C."/>
            <person name="Singh A."/>
            <person name="Wilkins M.J."/>
            <person name="Karaoz U."/>
            <person name="Brodie E.L."/>
            <person name="Williams K.H."/>
            <person name="Hubbard S.S."/>
            <person name="Banfield J.F."/>
        </authorList>
    </citation>
    <scope>NUCLEOTIDE SEQUENCE [LARGE SCALE GENOMIC DNA]</scope>
</reference>
<keyword evidence="4" id="KW-0699">rRNA-binding</keyword>
<dbReference type="NCBIfam" id="NF004363">
    <property type="entry name" value="PRK05738.2-4"/>
    <property type="match status" value="1"/>
</dbReference>
<dbReference type="AlphaFoldDB" id="A0A1G1XP95"/>
<dbReference type="GO" id="GO:0006412">
    <property type="term" value="P:translation"/>
    <property type="evidence" value="ECO:0007669"/>
    <property type="project" value="UniProtKB-UniRule"/>
</dbReference>
<comment type="similarity">
    <text evidence="1 4">Belongs to the universal ribosomal protein uL23 family.</text>
</comment>
<dbReference type="Gene3D" id="3.30.70.330">
    <property type="match status" value="1"/>
</dbReference>
<evidence type="ECO:0000313" key="6">
    <source>
        <dbReference type="Proteomes" id="UP000176498"/>
    </source>
</evidence>
<dbReference type="GO" id="GO:1990904">
    <property type="term" value="C:ribonucleoprotein complex"/>
    <property type="evidence" value="ECO:0007669"/>
    <property type="project" value="UniProtKB-KW"/>
</dbReference>
<gene>
    <name evidence="4" type="primary">rplW</name>
    <name evidence="5" type="ORF">A2Y82_00105</name>
</gene>
<name>A0A1G1XP95_9BACT</name>
<accession>A0A1G1XP95</accession>
<dbReference type="InterPro" id="IPR013025">
    <property type="entry name" value="Ribosomal_uL23-like"/>
</dbReference>
<organism evidence="5 6">
    <name type="scientific">Candidatus Buchananbacteria bacterium RBG_13_36_9</name>
    <dbReference type="NCBI Taxonomy" id="1797530"/>
    <lineage>
        <taxon>Bacteria</taxon>
        <taxon>Candidatus Buchananiibacteriota</taxon>
    </lineage>
</organism>
<keyword evidence="2 4" id="KW-0689">Ribosomal protein</keyword>
<evidence type="ECO:0000256" key="3">
    <source>
        <dbReference type="ARBA" id="ARBA00023274"/>
    </source>
</evidence>
<dbReference type="GO" id="GO:0003735">
    <property type="term" value="F:structural constituent of ribosome"/>
    <property type="evidence" value="ECO:0007669"/>
    <property type="project" value="InterPro"/>
</dbReference>
<keyword evidence="4" id="KW-0694">RNA-binding</keyword>
<comment type="subunit">
    <text evidence="4">Part of the 50S ribosomal subunit. Contacts protein L29, and trigger factor when it is bound to the ribosome.</text>
</comment>
<dbReference type="Proteomes" id="UP000176498">
    <property type="component" value="Unassembled WGS sequence"/>
</dbReference>
<dbReference type="EMBL" id="MHHZ01000019">
    <property type="protein sequence ID" value="OGY41400.1"/>
    <property type="molecule type" value="Genomic_DNA"/>
</dbReference>
<dbReference type="HAMAP" id="MF_01369_B">
    <property type="entry name" value="Ribosomal_uL23_B"/>
    <property type="match status" value="1"/>
</dbReference>
<dbReference type="GO" id="GO:0005840">
    <property type="term" value="C:ribosome"/>
    <property type="evidence" value="ECO:0007669"/>
    <property type="project" value="UniProtKB-KW"/>
</dbReference>